<organism evidence="2 3">
    <name type="scientific">Candidatus Magasanikbacteria bacterium GW2011_GWC2_37_14</name>
    <dbReference type="NCBI Taxonomy" id="1619046"/>
    <lineage>
        <taxon>Bacteria</taxon>
        <taxon>Candidatus Magasanikiibacteriota</taxon>
    </lineage>
</organism>
<dbReference type="STRING" id="1619046.US42_C0024G0010"/>
<dbReference type="Pfam" id="PF00733">
    <property type="entry name" value="Asn_synthase"/>
    <property type="match status" value="1"/>
</dbReference>
<gene>
    <name evidence="2" type="ORF">US42_C0024G0010</name>
</gene>
<evidence type="ECO:0000259" key="1">
    <source>
        <dbReference type="Pfam" id="PF00733"/>
    </source>
</evidence>
<comment type="caution">
    <text evidence="2">The sequence shown here is derived from an EMBL/GenBank/DDBJ whole genome shotgun (WGS) entry which is preliminary data.</text>
</comment>
<evidence type="ECO:0000313" key="3">
    <source>
        <dbReference type="Proteomes" id="UP000034849"/>
    </source>
</evidence>
<feature type="non-terminal residue" evidence="2">
    <location>
        <position position="1"/>
    </location>
</feature>
<protein>
    <submittedName>
        <fullName evidence="2">Asparagine synthetase</fullName>
    </submittedName>
</protein>
<dbReference type="EMBL" id="LBSX01000024">
    <property type="protein sequence ID" value="KKQ26776.1"/>
    <property type="molecule type" value="Genomic_DNA"/>
</dbReference>
<dbReference type="InterPro" id="IPR001962">
    <property type="entry name" value="Asn_synthase"/>
</dbReference>
<sequence>GFDNPIGKWLRGKLRFYIDDCLLSSNSAVSKYFDVKYIEKLVNLHESKKEDYMRHIYLLISFEMWHKKFIG</sequence>
<evidence type="ECO:0000313" key="2">
    <source>
        <dbReference type="EMBL" id="KKQ26776.1"/>
    </source>
</evidence>
<feature type="domain" description="Asparagine synthetase" evidence="1">
    <location>
        <begin position="1"/>
        <end position="67"/>
    </location>
</feature>
<accession>A0A0G0JF41</accession>
<dbReference type="GO" id="GO:0006529">
    <property type="term" value="P:asparagine biosynthetic process"/>
    <property type="evidence" value="ECO:0007669"/>
    <property type="project" value="InterPro"/>
</dbReference>
<proteinExistence type="predicted"/>
<dbReference type="Proteomes" id="UP000034849">
    <property type="component" value="Unassembled WGS sequence"/>
</dbReference>
<reference evidence="2 3" key="1">
    <citation type="journal article" date="2015" name="Nature">
        <title>rRNA introns, odd ribosomes, and small enigmatic genomes across a large radiation of phyla.</title>
        <authorList>
            <person name="Brown C.T."/>
            <person name="Hug L.A."/>
            <person name="Thomas B.C."/>
            <person name="Sharon I."/>
            <person name="Castelle C.J."/>
            <person name="Singh A."/>
            <person name="Wilkins M.J."/>
            <person name="Williams K.H."/>
            <person name="Banfield J.F."/>
        </authorList>
    </citation>
    <scope>NUCLEOTIDE SEQUENCE [LARGE SCALE GENOMIC DNA]</scope>
</reference>
<name>A0A0G0JF41_9BACT</name>
<dbReference type="GO" id="GO:0004066">
    <property type="term" value="F:asparagine synthase (glutamine-hydrolyzing) activity"/>
    <property type="evidence" value="ECO:0007669"/>
    <property type="project" value="InterPro"/>
</dbReference>
<dbReference type="AlphaFoldDB" id="A0A0G0JF41"/>